<dbReference type="Proteomes" id="UP000694660">
    <property type="component" value="Unassembled WGS sequence"/>
</dbReference>
<name>A0A944DE76_DENI1</name>
<dbReference type="EMBL" id="JAEKFT010000019">
    <property type="protein sequence ID" value="MBT0962702.1"/>
    <property type="molecule type" value="Genomic_DNA"/>
</dbReference>
<gene>
    <name evidence="1" type="ORF">I8J34_16085</name>
</gene>
<sequence length="82" mass="8808">MPEDAVLTTMVAQGGASVMLGEHKVLLSPAAQVRNADNMIVLPANLYGKYAVAVKTDFQGLVNRIWILSADERAALAARKKQ</sequence>
<accession>A0A944DE76</accession>
<keyword evidence="2" id="KW-1185">Reference proteome</keyword>
<dbReference type="AlphaFoldDB" id="A0A944DE76"/>
<evidence type="ECO:0000313" key="1">
    <source>
        <dbReference type="EMBL" id="MBT0962702.1"/>
    </source>
</evidence>
<evidence type="ECO:0000313" key="2">
    <source>
        <dbReference type="Proteomes" id="UP000694660"/>
    </source>
</evidence>
<reference evidence="2" key="1">
    <citation type="journal article" date="2022" name="ISME J.">
        <title>Genetic and phylogenetic analysis of dissimilatory iodate-reducing bacteria identifies potential niches across the world's oceans.</title>
        <authorList>
            <person name="Reyes-Umana V."/>
            <person name="Henning Z."/>
            <person name="Lee K."/>
            <person name="Barnum T.P."/>
            <person name="Coates J.D."/>
        </authorList>
    </citation>
    <scope>NUCLEOTIDE SEQUENCE [LARGE SCALE GENOMIC DNA]</scope>
    <source>
        <strain evidence="2">IR12</strain>
    </source>
</reference>
<protein>
    <submittedName>
        <fullName evidence="1">Uncharacterized protein</fullName>
    </submittedName>
</protein>
<organism evidence="1 2">
    <name type="scientific">Denitromonas iodatirespirans</name>
    <dbReference type="NCBI Taxonomy" id="2795389"/>
    <lineage>
        <taxon>Bacteria</taxon>
        <taxon>Pseudomonadati</taxon>
        <taxon>Pseudomonadota</taxon>
        <taxon>Betaproteobacteria</taxon>
        <taxon>Rhodocyclales</taxon>
        <taxon>Zoogloeaceae</taxon>
        <taxon>Denitromonas</taxon>
    </lineage>
</organism>
<comment type="caution">
    <text evidence="1">The sequence shown here is derived from an EMBL/GenBank/DDBJ whole genome shotgun (WGS) entry which is preliminary data.</text>
</comment>
<dbReference type="RefSeq" id="WP_214362652.1">
    <property type="nucleotide sequence ID" value="NZ_JAEKFT010000019.1"/>
</dbReference>
<proteinExistence type="predicted"/>